<reference evidence="2" key="1">
    <citation type="submission" date="2019-06" db="EMBL/GenBank/DDBJ databases">
        <authorList>
            <person name="Zheng W."/>
        </authorList>
    </citation>
    <scope>NUCLEOTIDE SEQUENCE</scope>
    <source>
        <strain evidence="2">QDHG01</strain>
    </source>
</reference>
<organism evidence="2 3">
    <name type="scientific">Halteria grandinella</name>
    <dbReference type="NCBI Taxonomy" id="5974"/>
    <lineage>
        <taxon>Eukaryota</taxon>
        <taxon>Sar</taxon>
        <taxon>Alveolata</taxon>
        <taxon>Ciliophora</taxon>
        <taxon>Intramacronucleata</taxon>
        <taxon>Spirotrichea</taxon>
        <taxon>Stichotrichia</taxon>
        <taxon>Sporadotrichida</taxon>
        <taxon>Halteriidae</taxon>
        <taxon>Halteria</taxon>
    </lineage>
</organism>
<proteinExistence type="predicted"/>
<keyword evidence="3" id="KW-1185">Reference proteome</keyword>
<evidence type="ECO:0000313" key="2">
    <source>
        <dbReference type="EMBL" id="TNV83467.1"/>
    </source>
</evidence>
<protein>
    <submittedName>
        <fullName evidence="2">Uncharacterized protein</fullName>
    </submittedName>
</protein>
<evidence type="ECO:0000313" key="3">
    <source>
        <dbReference type="Proteomes" id="UP000785679"/>
    </source>
</evidence>
<dbReference type="Proteomes" id="UP000785679">
    <property type="component" value="Unassembled WGS sequence"/>
</dbReference>
<comment type="caution">
    <text evidence="2">The sequence shown here is derived from an EMBL/GenBank/DDBJ whole genome shotgun (WGS) entry which is preliminary data.</text>
</comment>
<name>A0A8J8NWV3_HALGN</name>
<dbReference type="SUPFAM" id="SSF69322">
    <property type="entry name" value="Tricorn protease domain 2"/>
    <property type="match status" value="1"/>
</dbReference>
<dbReference type="AlphaFoldDB" id="A0A8J8NWV3"/>
<evidence type="ECO:0000256" key="1">
    <source>
        <dbReference type="SAM" id="MobiDB-lite"/>
    </source>
</evidence>
<sequence length="473" mass="53393">MESNQRSSKQRHSSDDSEEDEFEVYDQVKLNMARNQSTASDSTLSFGSRDKEIHLVIEPIVPTNISLSTLKAPPSEILSKLYHQAPHTPSLIITTLKDAVSFSLSLVLLHPLTGTLFLGDANYCQLLLVPQGEKRVTQTIQLEERPWCGVFCGEKLIIGEANGTIEVFSLTIYDEKVDEVEGPNGGQRMLKVAKQSQIRVSEWEPRFQQFLDDKLQDISVAMRNQANGQVMKVVKVDIDTLICGTADFGVVTIINVSNSKPLTWITLDGAVNDINLTCLKGLFIVATTTGLILLQAGGDLGSLSIKSRHLQGVQIQHAIEHEPDIYLVSELLISYLKLYSTKSQTFIRTFPFPSQHRYHISIKPLYIEYKNQQYQGISNSSQDKYAFKGYLIKDSEHISLLNVDNGDETIIIRQASDFRVFHDSMRVNQETLTTGDVNKHQLIIQNCQKRLFQKRVMQEYRIEANIDLINDCI</sequence>
<dbReference type="EMBL" id="RRYP01003806">
    <property type="protein sequence ID" value="TNV83467.1"/>
    <property type="molecule type" value="Genomic_DNA"/>
</dbReference>
<gene>
    <name evidence="2" type="ORF">FGO68_gene7273</name>
</gene>
<feature type="region of interest" description="Disordered" evidence="1">
    <location>
        <begin position="1"/>
        <end position="22"/>
    </location>
</feature>
<accession>A0A8J8NWV3</accession>